<comment type="caution">
    <text evidence="2">The sequence shown here is derived from an EMBL/GenBank/DDBJ whole genome shotgun (WGS) entry which is preliminary data.</text>
</comment>
<keyword evidence="1" id="KW-1133">Transmembrane helix</keyword>
<evidence type="ECO:0000313" key="3">
    <source>
        <dbReference type="Proteomes" id="UP000195455"/>
    </source>
</evidence>
<keyword evidence="1" id="KW-0812">Transmembrane</keyword>
<dbReference type="EMBL" id="NFHM01000001">
    <property type="protein sequence ID" value="OUN45641.1"/>
    <property type="molecule type" value="Genomic_DNA"/>
</dbReference>
<evidence type="ECO:0000256" key="1">
    <source>
        <dbReference type="SAM" id="Phobius"/>
    </source>
</evidence>
<evidence type="ECO:0000313" key="2">
    <source>
        <dbReference type="EMBL" id="OUN45641.1"/>
    </source>
</evidence>
<dbReference type="Proteomes" id="UP000195455">
    <property type="component" value="Unassembled WGS sequence"/>
</dbReference>
<sequence>MFFQKYVAICEFISIFFSFCELSFLFLHTAKRPFGNPKGFYFLRYSLRKQKKPESVKKIPTIFIFIYISFFSCHIFLS</sequence>
<gene>
    <name evidence="2" type="ORF">B5G26_01045</name>
</gene>
<proteinExistence type="predicted"/>
<reference evidence="3" key="1">
    <citation type="submission" date="2017-04" db="EMBL/GenBank/DDBJ databases">
        <title>Function of individual gut microbiota members based on whole genome sequencing of pure cultures obtained from chicken caecum.</title>
        <authorList>
            <person name="Medvecky M."/>
            <person name="Cejkova D."/>
            <person name="Polansky O."/>
            <person name="Karasova D."/>
            <person name="Kubasova T."/>
            <person name="Cizek A."/>
            <person name="Rychlik I."/>
        </authorList>
    </citation>
    <scope>NUCLEOTIDE SEQUENCE [LARGE SCALE GENOMIC DNA]</scope>
    <source>
        <strain evidence="3">An75</strain>
    </source>
</reference>
<feature type="transmembrane region" description="Helical" evidence="1">
    <location>
        <begin position="6"/>
        <end position="27"/>
    </location>
</feature>
<name>A0A1Y3UA08_9FIRM</name>
<feature type="transmembrane region" description="Helical" evidence="1">
    <location>
        <begin position="59"/>
        <end position="77"/>
    </location>
</feature>
<dbReference type="AlphaFoldDB" id="A0A1Y3UA08"/>
<protein>
    <submittedName>
        <fullName evidence="2">Uncharacterized protein</fullName>
    </submittedName>
</protein>
<organism evidence="2 3">
    <name type="scientific">Anaerotignum lactatifermentans</name>
    <dbReference type="NCBI Taxonomy" id="160404"/>
    <lineage>
        <taxon>Bacteria</taxon>
        <taxon>Bacillati</taxon>
        <taxon>Bacillota</taxon>
        <taxon>Clostridia</taxon>
        <taxon>Lachnospirales</taxon>
        <taxon>Anaerotignaceae</taxon>
        <taxon>Anaerotignum</taxon>
    </lineage>
</organism>
<keyword evidence="1" id="KW-0472">Membrane</keyword>
<accession>A0A1Y3UA08</accession>